<dbReference type="RefSeq" id="WP_054196294.1">
    <property type="nucleotide sequence ID" value="NZ_CABMKQ010000053.1"/>
</dbReference>
<organism evidence="1 2">
    <name type="scientific">Campylobacter concisus</name>
    <dbReference type="NCBI Taxonomy" id="199"/>
    <lineage>
        <taxon>Bacteria</taxon>
        <taxon>Pseudomonadati</taxon>
        <taxon>Campylobacterota</taxon>
        <taxon>Epsilonproteobacteria</taxon>
        <taxon>Campylobacterales</taxon>
        <taxon>Campylobacteraceae</taxon>
        <taxon>Campylobacter</taxon>
    </lineage>
</organism>
<dbReference type="EMBL" id="CP012541">
    <property type="protein sequence ID" value="ALF47244.1"/>
    <property type="molecule type" value="Genomic_DNA"/>
</dbReference>
<evidence type="ECO:0000313" key="1">
    <source>
        <dbReference type="EMBL" id="ALF47244.1"/>
    </source>
</evidence>
<dbReference type="AlphaFoldDB" id="A0A0M4TLI0"/>
<protein>
    <submittedName>
        <fullName evidence="1">Uncharacterized protein</fullName>
    </submittedName>
</protein>
<gene>
    <name evidence="1" type="ORF">CCON33237_0544</name>
</gene>
<name>A0A0M4TLI0_9BACT</name>
<proteinExistence type="predicted"/>
<evidence type="ECO:0000313" key="2">
    <source>
        <dbReference type="Proteomes" id="UP000066049"/>
    </source>
</evidence>
<dbReference type="Proteomes" id="UP000066049">
    <property type="component" value="Chromosome"/>
</dbReference>
<accession>A0A0M4TLI0</accession>
<dbReference type="GeneID" id="28662218"/>
<reference evidence="2" key="1">
    <citation type="submission" date="2015-08" db="EMBL/GenBank/DDBJ databases">
        <title>Comparative genomics of the Campylobacter concisus group.</title>
        <authorList>
            <person name="Miller W.G."/>
            <person name="Yee E."/>
            <person name="Chapman M.H."/>
            <person name="Huynh S."/>
            <person name="Bono J.L."/>
            <person name="On S.L.W."/>
            <person name="St Leger J."/>
            <person name="Foster G."/>
            <person name="Parker C.T."/>
        </authorList>
    </citation>
    <scope>NUCLEOTIDE SEQUENCE [LARGE SCALE GENOMIC DNA]</scope>
    <source>
        <strain evidence="2">ATCC 33237</strain>
    </source>
</reference>
<dbReference type="PATRIC" id="fig|199.248.peg.574"/>
<sequence>MKIQIISYSTIFKINDPHISCTISTFERPKSFDEFDINVIDLNNSNLWGFNSEYQKCTEAVYHLKTLKEIMRNSKRGIFIIIMPTNIKVSVDYSGYYTNQTVAIKDILKQVNQELSTLVLSNIKLRYEISTTTIDEQNFYSDFIFDNVDGETIKWSNGGKSTIVKHNERLYSTTLFIKNATNDLEILVSFIVSRFQKSDVPDWFNGFEYFDDAMLKNKRNKLLDIYRQIEDIDRQIDENNKFKSILYSTGDELVGVVKEILVDIFKLTDSHFTDVKKEDFRFEFEDVNFMVEIKGINTNVKNSNIAQCKKHVTDLIAEDDTKSPGNVKGLLIVNPQRDIEPGKREPIHANQISYAKSEGILIITTLELLKLYQAYTKDEVVSNKCFETFKNNVGEFKFDL</sequence>
<dbReference type="KEGG" id="ccoc:CCON33237_0544"/>